<dbReference type="PRINTS" id="PR00344">
    <property type="entry name" value="BCTRLSENSOR"/>
</dbReference>
<dbReference type="SUPFAM" id="SSF55874">
    <property type="entry name" value="ATPase domain of HSP90 chaperone/DNA topoisomerase II/histidine kinase"/>
    <property type="match status" value="1"/>
</dbReference>
<dbReference type="InterPro" id="IPR036097">
    <property type="entry name" value="HisK_dim/P_sf"/>
</dbReference>
<dbReference type="SMART" id="SM00388">
    <property type="entry name" value="HisKA"/>
    <property type="match status" value="1"/>
</dbReference>
<dbReference type="Pfam" id="PF02518">
    <property type="entry name" value="HATPase_c"/>
    <property type="match status" value="1"/>
</dbReference>
<evidence type="ECO:0000256" key="5">
    <source>
        <dbReference type="ARBA" id="ARBA00022777"/>
    </source>
</evidence>
<keyword evidence="7" id="KW-0812">Transmembrane</keyword>
<keyword evidence="6" id="KW-0902">Two-component regulatory system</keyword>
<dbReference type="InterPro" id="IPR003661">
    <property type="entry name" value="HisK_dim/P_dom"/>
</dbReference>
<evidence type="ECO:0000256" key="3">
    <source>
        <dbReference type="ARBA" id="ARBA00022553"/>
    </source>
</evidence>
<dbReference type="PROSITE" id="PS50109">
    <property type="entry name" value="HIS_KIN"/>
    <property type="match status" value="1"/>
</dbReference>
<dbReference type="RefSeq" id="WP_320500332.1">
    <property type="nucleotide sequence ID" value="NZ_JAXCLX010000001.1"/>
</dbReference>
<evidence type="ECO:0000256" key="1">
    <source>
        <dbReference type="ARBA" id="ARBA00000085"/>
    </source>
</evidence>
<keyword evidence="4" id="KW-0808">Transferase</keyword>
<dbReference type="PANTHER" id="PTHR43711">
    <property type="entry name" value="TWO-COMPONENT HISTIDINE KINASE"/>
    <property type="match status" value="1"/>
</dbReference>
<comment type="catalytic activity">
    <reaction evidence="1">
        <text>ATP + protein L-histidine = ADP + protein N-phospho-L-histidine.</text>
        <dbReference type="EC" id="2.7.13.3"/>
    </reaction>
</comment>
<dbReference type="PANTHER" id="PTHR43711:SF26">
    <property type="entry name" value="SENSOR HISTIDINE KINASE RCSC"/>
    <property type="match status" value="1"/>
</dbReference>
<dbReference type="SMART" id="SM00387">
    <property type="entry name" value="HATPase_c"/>
    <property type="match status" value="1"/>
</dbReference>
<dbReference type="CDD" id="cd00082">
    <property type="entry name" value="HisKA"/>
    <property type="match status" value="1"/>
</dbReference>
<gene>
    <name evidence="9" type="ORF">SMD31_08240</name>
</gene>
<feature type="domain" description="Histidine kinase" evidence="8">
    <location>
        <begin position="260"/>
        <end position="482"/>
    </location>
</feature>
<keyword evidence="10" id="KW-1185">Reference proteome</keyword>
<dbReference type="InterPro" id="IPR003594">
    <property type="entry name" value="HATPase_dom"/>
</dbReference>
<protein>
    <recommendedName>
        <fullName evidence="2">histidine kinase</fullName>
        <ecNumber evidence="2">2.7.13.3</ecNumber>
    </recommendedName>
</protein>
<organism evidence="9 10">
    <name type="scientific">Dongia rigui</name>
    <dbReference type="NCBI Taxonomy" id="940149"/>
    <lineage>
        <taxon>Bacteria</taxon>
        <taxon>Pseudomonadati</taxon>
        <taxon>Pseudomonadota</taxon>
        <taxon>Alphaproteobacteria</taxon>
        <taxon>Rhodospirillales</taxon>
        <taxon>Dongiaceae</taxon>
        <taxon>Dongia</taxon>
    </lineage>
</organism>
<dbReference type="Proteomes" id="UP001271769">
    <property type="component" value="Unassembled WGS sequence"/>
</dbReference>
<dbReference type="InterPro" id="IPR005467">
    <property type="entry name" value="His_kinase_dom"/>
</dbReference>
<dbReference type="InterPro" id="IPR004358">
    <property type="entry name" value="Sig_transdc_His_kin-like_C"/>
</dbReference>
<dbReference type="Gene3D" id="3.30.565.10">
    <property type="entry name" value="Histidine kinase-like ATPase, C-terminal domain"/>
    <property type="match status" value="1"/>
</dbReference>
<dbReference type="EMBL" id="JAXCLX010000001">
    <property type="protein sequence ID" value="MDY0871909.1"/>
    <property type="molecule type" value="Genomic_DNA"/>
</dbReference>
<keyword evidence="3" id="KW-0597">Phosphoprotein</keyword>
<evidence type="ECO:0000259" key="8">
    <source>
        <dbReference type="PROSITE" id="PS50109"/>
    </source>
</evidence>
<dbReference type="Gene3D" id="1.10.287.130">
    <property type="match status" value="1"/>
</dbReference>
<accession>A0ABU5DY90</accession>
<evidence type="ECO:0000256" key="6">
    <source>
        <dbReference type="ARBA" id="ARBA00023012"/>
    </source>
</evidence>
<evidence type="ECO:0000256" key="4">
    <source>
        <dbReference type="ARBA" id="ARBA00022679"/>
    </source>
</evidence>
<evidence type="ECO:0000256" key="2">
    <source>
        <dbReference type="ARBA" id="ARBA00012438"/>
    </source>
</evidence>
<dbReference type="CDD" id="cd00075">
    <property type="entry name" value="HATPase"/>
    <property type="match status" value="1"/>
</dbReference>
<dbReference type="EC" id="2.7.13.3" evidence="2"/>
<dbReference type="InterPro" id="IPR050736">
    <property type="entry name" value="Sensor_HK_Regulatory"/>
</dbReference>
<feature type="transmembrane region" description="Helical" evidence="7">
    <location>
        <begin position="15"/>
        <end position="37"/>
    </location>
</feature>
<proteinExistence type="predicted"/>
<feature type="transmembrane region" description="Helical" evidence="7">
    <location>
        <begin position="201"/>
        <end position="227"/>
    </location>
</feature>
<dbReference type="Pfam" id="PF00512">
    <property type="entry name" value="HisKA"/>
    <property type="match status" value="1"/>
</dbReference>
<comment type="caution">
    <text evidence="9">The sequence shown here is derived from an EMBL/GenBank/DDBJ whole genome shotgun (WGS) entry which is preliminary data.</text>
</comment>
<name>A0ABU5DY90_9PROT</name>
<dbReference type="SUPFAM" id="SSF47384">
    <property type="entry name" value="Homodimeric domain of signal transducing histidine kinase"/>
    <property type="match status" value="1"/>
</dbReference>
<dbReference type="GO" id="GO:0016301">
    <property type="term" value="F:kinase activity"/>
    <property type="evidence" value="ECO:0007669"/>
    <property type="project" value="UniProtKB-KW"/>
</dbReference>
<evidence type="ECO:0000313" key="10">
    <source>
        <dbReference type="Proteomes" id="UP001271769"/>
    </source>
</evidence>
<keyword evidence="7" id="KW-1133">Transmembrane helix</keyword>
<keyword evidence="7" id="KW-0472">Membrane</keyword>
<sequence>MPQSRAATTRLVRRFAVTGAAIMLLSAALVAPIHYYIEQRDIKQSVADYNESLANILAFLTRDHVKAILVTADESEHAPILHAIRATLDGAFEHIDPASNLLKVKLFDARGVLIYSTNAEEIGEVGDSDDDGFERAFRDHTQHTDQTYRAKINALRGPLTDRYVVASYVPIFADPDRKQMLGLFELYSDVTERESAFRQALILEMVLIVVIVGIGYAGLLVAIWLGARDMERAHHMNLEMSTKMASLSASAQARTRLLMSMSHHLKTPLNAIIGFSEMIAEERLGALGDKRYAHYAGDILESGRHLLQGIDNILEYVRVDSGKVTINPDMIAPQHLLAAIVRDLAPAAAAAQVSVVVAPLSSELAHIVSDVRFLRQILRNVTDNAIRYNRPGGHVWLDCTIRDAGHVAFTIADDGIGVAEADLADIFEPFGTKAQVLTQVQGGFGLGLSLSRRLAQFLGGTLSLERREAGGVSVTLVLPREIGAAGDGAG</sequence>
<evidence type="ECO:0000256" key="7">
    <source>
        <dbReference type="SAM" id="Phobius"/>
    </source>
</evidence>
<dbReference type="InterPro" id="IPR036890">
    <property type="entry name" value="HATPase_C_sf"/>
</dbReference>
<evidence type="ECO:0000313" key="9">
    <source>
        <dbReference type="EMBL" id="MDY0871909.1"/>
    </source>
</evidence>
<keyword evidence="5 9" id="KW-0418">Kinase</keyword>
<reference evidence="9 10" key="1">
    <citation type="journal article" date="2013" name="Antonie Van Leeuwenhoek">
        <title>Dongia rigui sp. nov., isolated from freshwater of a large wetland in Korea.</title>
        <authorList>
            <person name="Baik K.S."/>
            <person name="Hwang Y.M."/>
            <person name="Choi J.S."/>
            <person name="Kwon J."/>
            <person name="Seong C.N."/>
        </authorList>
    </citation>
    <scope>NUCLEOTIDE SEQUENCE [LARGE SCALE GENOMIC DNA]</scope>
    <source>
        <strain evidence="9 10">04SU4-P</strain>
    </source>
</reference>